<keyword evidence="3" id="KW-1185">Reference proteome</keyword>
<protein>
    <recommendedName>
        <fullName evidence="4">Pilus assembly protein</fullName>
    </recommendedName>
</protein>
<dbReference type="InterPro" id="IPR008962">
    <property type="entry name" value="PapD-like_sf"/>
</dbReference>
<evidence type="ECO:0000313" key="2">
    <source>
        <dbReference type="EMBL" id="GEK56084.1"/>
    </source>
</evidence>
<evidence type="ECO:0000256" key="1">
    <source>
        <dbReference type="SAM" id="SignalP"/>
    </source>
</evidence>
<name>A0A510XYE9_9GAMM</name>
<evidence type="ECO:0000313" key="3">
    <source>
        <dbReference type="Proteomes" id="UP000321419"/>
    </source>
</evidence>
<dbReference type="AlphaFoldDB" id="A0A510XYE9"/>
<dbReference type="PANTHER" id="PTHR30251:SF4">
    <property type="entry name" value="SLR1668 PROTEIN"/>
    <property type="match status" value="1"/>
</dbReference>
<dbReference type="EMBL" id="BJUM01000031">
    <property type="protein sequence ID" value="GEK56084.1"/>
    <property type="molecule type" value="Genomic_DNA"/>
</dbReference>
<gene>
    <name evidence="2" type="ORF">PES01_29290</name>
</gene>
<proteinExistence type="predicted"/>
<accession>A0A510XYE9</accession>
<dbReference type="PANTHER" id="PTHR30251">
    <property type="entry name" value="PILUS ASSEMBLY CHAPERONE"/>
    <property type="match status" value="1"/>
</dbReference>
<dbReference type="InterPro" id="IPR050643">
    <property type="entry name" value="Periplasmic_pilus_chap"/>
</dbReference>
<organism evidence="2 3">
    <name type="scientific">Pseudoalteromonas espejiana</name>
    <dbReference type="NCBI Taxonomy" id="28107"/>
    <lineage>
        <taxon>Bacteria</taxon>
        <taxon>Pseudomonadati</taxon>
        <taxon>Pseudomonadota</taxon>
        <taxon>Gammaproteobacteria</taxon>
        <taxon>Alteromonadales</taxon>
        <taxon>Pseudoalteromonadaceae</taxon>
        <taxon>Pseudoalteromonas</taxon>
    </lineage>
</organism>
<comment type="caution">
    <text evidence="2">The sequence shown here is derived from an EMBL/GenBank/DDBJ whole genome shotgun (WGS) entry which is preliminary data.</text>
</comment>
<reference evidence="2 3" key="1">
    <citation type="submission" date="2019-07" db="EMBL/GenBank/DDBJ databases">
        <title>Whole genome shotgun sequence of Pseudoalteromonas espejiana NBRC 102222.</title>
        <authorList>
            <person name="Hosoyama A."/>
            <person name="Uohara A."/>
            <person name="Ohji S."/>
            <person name="Ichikawa N."/>
        </authorList>
    </citation>
    <scope>NUCLEOTIDE SEQUENCE [LARGE SCALE GENOMIC DNA]</scope>
    <source>
        <strain evidence="2 3">NBRC 102222</strain>
    </source>
</reference>
<evidence type="ECO:0008006" key="4">
    <source>
        <dbReference type="Google" id="ProtNLM"/>
    </source>
</evidence>
<dbReference type="SUPFAM" id="SSF49354">
    <property type="entry name" value="PapD-like"/>
    <property type="match status" value="1"/>
</dbReference>
<dbReference type="Proteomes" id="UP000321419">
    <property type="component" value="Unassembled WGS sequence"/>
</dbReference>
<keyword evidence="1" id="KW-0732">Signal</keyword>
<dbReference type="Gene3D" id="2.60.40.10">
    <property type="entry name" value="Immunoglobulins"/>
    <property type="match status" value="1"/>
</dbReference>
<feature type="signal peptide" evidence="1">
    <location>
        <begin position="1"/>
        <end position="18"/>
    </location>
</feature>
<dbReference type="OrthoDB" id="5871680at2"/>
<feature type="chain" id="PRO_5022032128" description="Pilus assembly protein" evidence="1">
    <location>
        <begin position="19"/>
        <end position="232"/>
    </location>
</feature>
<dbReference type="RefSeq" id="WP_089347107.1">
    <property type="nucleotide sequence ID" value="NZ_BJUM01000031.1"/>
</dbReference>
<sequence>MRALFVLIFCLFSFSVSAFQVRPMVADLSSQGSQSQQTLRIINPSKNPLTIDVSAFNISISDSGVESLEANEEDFLIIPMTTIIPPGSSQSVIVRYIGEPIINHSKSYRITVEQVSVDLNDNAQSGVGMSLSFRTLFNVVPDNAEAKLIIKEKKQLAENQWGVSLENLGNKYVRLSKGQWNIKSKGKVLTLEGMDLSRALSGKILLPNSKGNIAISIPKEFQAADSELEVVF</sequence>
<dbReference type="InterPro" id="IPR013783">
    <property type="entry name" value="Ig-like_fold"/>
</dbReference>